<dbReference type="SUPFAM" id="SSF47413">
    <property type="entry name" value="lambda repressor-like DNA-binding domains"/>
    <property type="match status" value="1"/>
</dbReference>
<evidence type="ECO:0000259" key="2">
    <source>
        <dbReference type="PROSITE" id="PS50943"/>
    </source>
</evidence>
<feature type="domain" description="HTH cro/C1-type" evidence="2">
    <location>
        <begin position="8"/>
        <end position="62"/>
    </location>
</feature>
<dbReference type="Pfam" id="PF01381">
    <property type="entry name" value="HTH_3"/>
    <property type="match status" value="1"/>
</dbReference>
<evidence type="ECO:0000313" key="3">
    <source>
        <dbReference type="EMBL" id="ALY07668.1"/>
    </source>
</evidence>
<dbReference type="EMBL" id="KU252585">
    <property type="protein sequence ID" value="ALY07668.1"/>
    <property type="molecule type" value="Genomic_DNA"/>
</dbReference>
<evidence type="ECO:0000256" key="1">
    <source>
        <dbReference type="ARBA" id="ARBA00007227"/>
    </source>
</evidence>
<dbReference type="CDD" id="cd00093">
    <property type="entry name" value="HTH_XRE"/>
    <property type="match status" value="1"/>
</dbReference>
<dbReference type="InterPro" id="IPR052345">
    <property type="entry name" value="Rad_response_metalloprotease"/>
</dbReference>
<evidence type="ECO:0000313" key="4">
    <source>
        <dbReference type="Proteomes" id="UP000221715"/>
    </source>
</evidence>
<dbReference type="InterPro" id="IPR010982">
    <property type="entry name" value="Lambda_DNA-bd_dom_sf"/>
</dbReference>
<dbReference type="SMART" id="SM00530">
    <property type="entry name" value="HTH_XRE"/>
    <property type="match status" value="1"/>
</dbReference>
<dbReference type="KEGG" id="vg:77930749"/>
<dbReference type="RefSeq" id="YP_010654895.1">
    <property type="nucleotide sequence ID" value="NC_070817.1"/>
</dbReference>
<dbReference type="PANTHER" id="PTHR43236:SF1">
    <property type="entry name" value="BLL7220 PROTEIN"/>
    <property type="match status" value="1"/>
</dbReference>
<keyword evidence="4" id="KW-1185">Reference proteome</keyword>
<accession>A0A0U4JD08</accession>
<organism evidence="3 4">
    <name type="scientific">Gordonia phage Howe</name>
    <dbReference type="NCBI Taxonomy" id="1777061"/>
    <lineage>
        <taxon>Viruses</taxon>
        <taxon>Duplodnaviria</taxon>
        <taxon>Heunggongvirae</taxon>
        <taxon>Uroviricota</taxon>
        <taxon>Caudoviricetes</taxon>
        <taxon>Howevirus</taxon>
        <taxon>Howevirus howe</taxon>
    </lineage>
</organism>
<dbReference type="Gene3D" id="1.10.260.40">
    <property type="entry name" value="lambda repressor-like DNA-binding domains"/>
    <property type="match status" value="1"/>
</dbReference>
<dbReference type="Gene3D" id="1.10.10.2910">
    <property type="match status" value="1"/>
</dbReference>
<comment type="similarity">
    <text evidence="1">Belongs to the short-chain fatty acyl-CoA assimilation regulator (ScfR) family.</text>
</comment>
<gene>
    <name evidence="3" type="primary">34</name>
    <name evidence="3" type="ORF">PBI_HOWE_34</name>
</gene>
<dbReference type="Pfam" id="PF06114">
    <property type="entry name" value="Peptidase_M78"/>
    <property type="match status" value="1"/>
</dbReference>
<dbReference type="GO" id="GO:0003677">
    <property type="term" value="F:DNA binding"/>
    <property type="evidence" value="ECO:0007669"/>
    <property type="project" value="InterPro"/>
</dbReference>
<dbReference type="GeneID" id="77930749"/>
<name>A0A0U4JD08_9CAUD</name>
<dbReference type="PROSITE" id="PS50943">
    <property type="entry name" value="HTH_CROC1"/>
    <property type="match status" value="1"/>
</dbReference>
<dbReference type="PANTHER" id="PTHR43236">
    <property type="entry name" value="ANTITOXIN HIGA1"/>
    <property type="match status" value="1"/>
</dbReference>
<reference evidence="3 4" key="1">
    <citation type="submission" date="2015-12" db="EMBL/GenBank/DDBJ databases">
        <authorList>
            <person name="Pope W.H."/>
            <person name="Montgomery M.T."/>
            <person name="Garlena R.A."/>
            <person name="Russell D.A."/>
            <person name="Jacobs-Sera D."/>
            <person name="Hendrix R.W."/>
            <person name="Hatfull G.F."/>
        </authorList>
    </citation>
    <scope>NUCLEOTIDE SEQUENCE [LARGE SCALE GENOMIC DNA]</scope>
</reference>
<dbReference type="InterPro" id="IPR010359">
    <property type="entry name" value="IrrE_HExxH"/>
</dbReference>
<sequence>MAGIGDLIITARRAANLTQEELASQLGITQAALSRYENDLREPDAEMLARLSRTLGLSTDFLSHDFRLRGALAADAHMRRQKTTKVSEWKTAEARLNLYRMRSSYLLSRITIHPENRVPTFDPEDTSPTDAARLVRAQWKMPVGAIKNLTRWIESAGVVVIEEDFGTRRIDGLSQWAADYPVIMINSGLPADRKRLTLAHELGHLVMHTEFIDDDIEDQANEFAAEFLMPEHVIAPDLVNLTPAKLLAMKAVWGVSMQALFERAYRMGKASKDDRTRFYRTMNSRGWRRTEPGEDRVPAEHPELARSLGEALLERGGMSRDEVARLTGRANADGESVFLPTERRLRSI</sequence>
<dbReference type="InterPro" id="IPR001387">
    <property type="entry name" value="Cro/C1-type_HTH"/>
</dbReference>
<dbReference type="Proteomes" id="UP000221715">
    <property type="component" value="Genome"/>
</dbReference>
<protein>
    <submittedName>
        <fullName evidence="3">Helix-turn-helix DNA binding protein</fullName>
    </submittedName>
</protein>
<proteinExistence type="inferred from homology"/>